<dbReference type="InterPro" id="IPR027417">
    <property type="entry name" value="P-loop_NTPase"/>
</dbReference>
<dbReference type="InterPro" id="IPR055414">
    <property type="entry name" value="LRR_R13L4/SHOC2-like"/>
</dbReference>
<dbReference type="InterPro" id="IPR032675">
    <property type="entry name" value="LRR_dom_sf"/>
</dbReference>
<dbReference type="InterPro" id="IPR042197">
    <property type="entry name" value="Apaf_helical"/>
</dbReference>
<keyword evidence="4" id="KW-0067">ATP-binding</keyword>
<feature type="domain" description="Disease resistance N-terminal" evidence="6">
    <location>
        <begin position="11"/>
        <end position="98"/>
    </location>
</feature>
<dbReference type="Pfam" id="PF00931">
    <property type="entry name" value="NB-ARC"/>
    <property type="match status" value="1"/>
</dbReference>
<dbReference type="GO" id="GO:0043531">
    <property type="term" value="F:ADP binding"/>
    <property type="evidence" value="ECO:0007669"/>
    <property type="project" value="InterPro"/>
</dbReference>
<dbReference type="PANTHER" id="PTHR36766:SF61">
    <property type="entry name" value="NB-ARC DOMAIN DISEASE RESISTANCE PROTEIN"/>
    <property type="match status" value="1"/>
</dbReference>
<dbReference type="InterPro" id="IPR041118">
    <property type="entry name" value="Rx_N"/>
</dbReference>
<gene>
    <name evidence="10" type="primary">LOC101495199</name>
</gene>
<name>A0A1S2Z2F0_CICAR</name>
<evidence type="ECO:0000313" key="9">
    <source>
        <dbReference type="Proteomes" id="UP000087171"/>
    </source>
</evidence>
<dbReference type="CDD" id="cd14798">
    <property type="entry name" value="RX-CC_like"/>
    <property type="match status" value="1"/>
</dbReference>
<feature type="domain" description="NB-ARC" evidence="5">
    <location>
        <begin position="172"/>
        <end position="351"/>
    </location>
</feature>
<dbReference type="InterPro" id="IPR038005">
    <property type="entry name" value="RX-like_CC"/>
</dbReference>
<dbReference type="PRINTS" id="PR00364">
    <property type="entry name" value="DISEASERSIST"/>
</dbReference>
<dbReference type="PANTHER" id="PTHR36766">
    <property type="entry name" value="PLANT BROAD-SPECTRUM MILDEW RESISTANCE PROTEIN RPW8"/>
    <property type="match status" value="1"/>
</dbReference>
<evidence type="ECO:0000256" key="4">
    <source>
        <dbReference type="ARBA" id="ARBA00022840"/>
    </source>
</evidence>
<accession>A0A1S2Z2F0</accession>
<feature type="domain" description="Disease resistance protein winged helix" evidence="7">
    <location>
        <begin position="436"/>
        <end position="505"/>
    </location>
</feature>
<keyword evidence="1" id="KW-0677">Repeat</keyword>
<dbReference type="AlphaFoldDB" id="A0A1S2Z2F0"/>
<feature type="domain" description="Disease resistance R13L4/SHOC-2-like LRR" evidence="8">
    <location>
        <begin position="550"/>
        <end position="771"/>
    </location>
</feature>
<dbReference type="Pfam" id="PF23598">
    <property type="entry name" value="LRR_14"/>
    <property type="match status" value="1"/>
</dbReference>
<protein>
    <submittedName>
        <fullName evidence="10">Disease resistance protein RGA3</fullName>
    </submittedName>
</protein>
<dbReference type="Gene3D" id="3.40.50.300">
    <property type="entry name" value="P-loop containing nucleotide triphosphate hydrolases"/>
    <property type="match status" value="1"/>
</dbReference>
<dbReference type="GO" id="GO:0006952">
    <property type="term" value="P:defense response"/>
    <property type="evidence" value="ECO:0007669"/>
    <property type="project" value="UniProtKB-KW"/>
</dbReference>
<dbReference type="Pfam" id="PF18052">
    <property type="entry name" value="Rx_N"/>
    <property type="match status" value="1"/>
</dbReference>
<organism evidence="9 10">
    <name type="scientific">Cicer arietinum</name>
    <name type="common">Chickpea</name>
    <name type="synonym">Garbanzo</name>
    <dbReference type="NCBI Taxonomy" id="3827"/>
    <lineage>
        <taxon>Eukaryota</taxon>
        <taxon>Viridiplantae</taxon>
        <taxon>Streptophyta</taxon>
        <taxon>Embryophyta</taxon>
        <taxon>Tracheophyta</taxon>
        <taxon>Spermatophyta</taxon>
        <taxon>Magnoliopsida</taxon>
        <taxon>eudicotyledons</taxon>
        <taxon>Gunneridae</taxon>
        <taxon>Pentapetalae</taxon>
        <taxon>rosids</taxon>
        <taxon>fabids</taxon>
        <taxon>Fabales</taxon>
        <taxon>Fabaceae</taxon>
        <taxon>Papilionoideae</taxon>
        <taxon>50 kb inversion clade</taxon>
        <taxon>NPAAA clade</taxon>
        <taxon>Hologalegina</taxon>
        <taxon>IRL clade</taxon>
        <taxon>Cicereae</taxon>
        <taxon>Cicer</taxon>
    </lineage>
</organism>
<evidence type="ECO:0000259" key="7">
    <source>
        <dbReference type="Pfam" id="PF23559"/>
    </source>
</evidence>
<keyword evidence="9" id="KW-1185">Reference proteome</keyword>
<keyword evidence="3" id="KW-0611">Plant defense</keyword>
<dbReference type="SUPFAM" id="SSF52540">
    <property type="entry name" value="P-loop containing nucleoside triphosphate hydrolases"/>
    <property type="match status" value="1"/>
</dbReference>
<evidence type="ECO:0000256" key="1">
    <source>
        <dbReference type="ARBA" id="ARBA00022737"/>
    </source>
</evidence>
<dbReference type="PaxDb" id="3827-XP_004513775.1"/>
<evidence type="ECO:0000259" key="5">
    <source>
        <dbReference type="Pfam" id="PF00931"/>
    </source>
</evidence>
<evidence type="ECO:0000313" key="10">
    <source>
        <dbReference type="RefSeq" id="XP_004513775.1"/>
    </source>
</evidence>
<sequence>MAESLLFSLAESFIGKLGSHVIEEASLALGVYDNLREIKTTVSLIKAVLLDAEQKQRQNHELKEWLRQIKRVFSDAEDIIDDFECEALRKHVVNTSGSIKRKVRRFFSSSNSLVYRLRMAHQIKHTQERFNKVAADRHNFGLQINETDNRVVQTREMTYSHVNDSNVIGRELDKQKIIDLLMKDASDKSLSVIPIVGIGGLGKTTLAKCVFNDKSVVESFPLKMWVCVSDDFTLKHVLLKILNSATDTDPNPILQDSFKDFDTEQLQIHIRNKLSQKFLLVLDDVWNEDRAKWEELKDIIQVDVGAQESKIIVTTRSHTIANMMGTCSSYILQGLSREDSLSVFVKWAFREGEEKNYPELIEIGEEIVQKCGGLPLALRTLGSSLFLKSDIDDWKFVKDNEIWNLPQKKDDILPAIKLSYDQLPSYLKRCFACFSLFRKDIQFYSFNVTALWEALGFLPSPKKDKSVEEIGYQILRELQSISFLQDFVDYGNSCAFKLHDLVHDLSLYVAVDEFQTLKFRSESVFENVLYLSFNKNNNDLLGQIPIPTRLRSILFPRGANNEAFLNTLLSRCKFLRVLQINYSTYKSLPSSIGKLKHLRYLNLQDNKALKSLPDVVCKLQNLLTLNFQRCKKLRLLPNGIGKLISLRRLQITTKQTNIPNNEIAKLTSLEIFSVVSCRNLEELLEGIQLPNLRSLLIASCRNLKSLPFHVVPNLKGLWIYNCKNMNLSLDHDNDIPNLRLESLRLEYLPQLVTFPQWLQGCASRLKSLDLKSCENLEVLPKWFSTLIYLKTFLIKNCPKLLLLPDDMHCLKNLEYLKIEGCVELCRRYYPRVGQDWHKISHIKQVFIELPELDK</sequence>
<proteinExistence type="predicted"/>
<dbReference type="GO" id="GO:0051707">
    <property type="term" value="P:response to other organism"/>
    <property type="evidence" value="ECO:0007669"/>
    <property type="project" value="UniProtKB-ARBA"/>
</dbReference>
<dbReference type="Pfam" id="PF23559">
    <property type="entry name" value="WHD_DRP"/>
    <property type="match status" value="1"/>
</dbReference>
<evidence type="ECO:0000256" key="2">
    <source>
        <dbReference type="ARBA" id="ARBA00022741"/>
    </source>
</evidence>
<evidence type="ECO:0000259" key="6">
    <source>
        <dbReference type="Pfam" id="PF18052"/>
    </source>
</evidence>
<dbReference type="RefSeq" id="XP_004513775.1">
    <property type="nucleotide sequence ID" value="XM_004513718.3"/>
</dbReference>
<dbReference type="Gene3D" id="1.20.5.4130">
    <property type="match status" value="1"/>
</dbReference>
<dbReference type="eggNOG" id="KOG4658">
    <property type="taxonomic scope" value="Eukaryota"/>
</dbReference>
<evidence type="ECO:0000256" key="3">
    <source>
        <dbReference type="ARBA" id="ARBA00022821"/>
    </source>
</evidence>
<dbReference type="InterPro" id="IPR058922">
    <property type="entry name" value="WHD_DRP"/>
</dbReference>
<keyword evidence="2" id="KW-0547">Nucleotide-binding</keyword>
<dbReference type="InterPro" id="IPR002182">
    <property type="entry name" value="NB-ARC"/>
</dbReference>
<reference evidence="10" key="1">
    <citation type="submission" date="2025-08" db="UniProtKB">
        <authorList>
            <consortium name="RefSeq"/>
        </authorList>
    </citation>
    <scope>IDENTIFICATION</scope>
    <source>
        <tissue evidence="10">Etiolated seedlings</tissue>
    </source>
</reference>
<dbReference type="Proteomes" id="UP000087171">
    <property type="component" value="Unplaced"/>
</dbReference>
<evidence type="ECO:0000259" key="8">
    <source>
        <dbReference type="Pfam" id="PF23598"/>
    </source>
</evidence>
<dbReference type="SUPFAM" id="SSF52058">
    <property type="entry name" value="L domain-like"/>
    <property type="match status" value="1"/>
</dbReference>
<dbReference type="Gene3D" id="3.80.10.10">
    <property type="entry name" value="Ribonuclease Inhibitor"/>
    <property type="match status" value="2"/>
</dbReference>
<dbReference type="GO" id="GO:0005524">
    <property type="term" value="F:ATP binding"/>
    <property type="evidence" value="ECO:0007669"/>
    <property type="project" value="UniProtKB-KW"/>
</dbReference>
<dbReference type="Gene3D" id="1.10.8.430">
    <property type="entry name" value="Helical domain of apoptotic protease-activating factors"/>
    <property type="match status" value="1"/>
</dbReference>
<dbReference type="OrthoDB" id="2018467at2759"/>